<dbReference type="EMBL" id="BGPR01000404">
    <property type="protein sequence ID" value="GBM18486.1"/>
    <property type="molecule type" value="Genomic_DNA"/>
</dbReference>
<evidence type="ECO:0000313" key="2">
    <source>
        <dbReference type="Proteomes" id="UP000499080"/>
    </source>
</evidence>
<reference evidence="1 2" key="1">
    <citation type="journal article" date="2019" name="Sci. Rep.">
        <title>Orb-weaving spider Araneus ventricosus genome elucidates the spidroin gene catalogue.</title>
        <authorList>
            <person name="Kono N."/>
            <person name="Nakamura H."/>
            <person name="Ohtoshi R."/>
            <person name="Moran D.A.P."/>
            <person name="Shinohara A."/>
            <person name="Yoshida Y."/>
            <person name="Fujiwara M."/>
            <person name="Mori M."/>
            <person name="Tomita M."/>
            <person name="Arakawa K."/>
        </authorList>
    </citation>
    <scope>NUCLEOTIDE SEQUENCE [LARGE SCALE GENOMIC DNA]</scope>
</reference>
<organism evidence="1 2">
    <name type="scientific">Araneus ventricosus</name>
    <name type="common">Orbweaver spider</name>
    <name type="synonym">Epeira ventricosa</name>
    <dbReference type="NCBI Taxonomy" id="182803"/>
    <lineage>
        <taxon>Eukaryota</taxon>
        <taxon>Metazoa</taxon>
        <taxon>Ecdysozoa</taxon>
        <taxon>Arthropoda</taxon>
        <taxon>Chelicerata</taxon>
        <taxon>Arachnida</taxon>
        <taxon>Araneae</taxon>
        <taxon>Araneomorphae</taxon>
        <taxon>Entelegynae</taxon>
        <taxon>Araneoidea</taxon>
        <taxon>Araneidae</taxon>
        <taxon>Araneus</taxon>
    </lineage>
</organism>
<protein>
    <submittedName>
        <fullName evidence="1">Uncharacterized protein</fullName>
    </submittedName>
</protein>
<proteinExistence type="predicted"/>
<dbReference type="Proteomes" id="UP000499080">
    <property type="component" value="Unassembled WGS sequence"/>
</dbReference>
<sequence>MFRESKSHHAFTIPSDLPNATLSARMRCHCVSKQVLSSLRGKVTIKEGHLRPAVVYGCMSDFIAANSITCDQKQVCKYNLAPTRNEQNNCRFPPLEI</sequence>
<accession>A0A4Y2DR43</accession>
<gene>
    <name evidence="1" type="ORF">AVEN_66844_1</name>
</gene>
<dbReference type="AlphaFoldDB" id="A0A4Y2DR43"/>
<evidence type="ECO:0000313" key="1">
    <source>
        <dbReference type="EMBL" id="GBM18486.1"/>
    </source>
</evidence>
<keyword evidence="2" id="KW-1185">Reference proteome</keyword>
<name>A0A4Y2DR43_ARAVE</name>
<comment type="caution">
    <text evidence="1">The sequence shown here is derived from an EMBL/GenBank/DDBJ whole genome shotgun (WGS) entry which is preliminary data.</text>
</comment>